<dbReference type="EMBL" id="GEDG01029387">
    <property type="protein sequence ID" value="JAP12579.1"/>
    <property type="molecule type" value="Transcribed_RNA"/>
</dbReference>
<protein>
    <submittedName>
        <fullName evidence="2">Putative ovule protein</fullName>
    </submittedName>
</protein>
<organism evidence="2">
    <name type="scientific">Solanum chacoense</name>
    <name type="common">Chaco potato</name>
    <dbReference type="NCBI Taxonomy" id="4108"/>
    <lineage>
        <taxon>Eukaryota</taxon>
        <taxon>Viridiplantae</taxon>
        <taxon>Streptophyta</taxon>
        <taxon>Embryophyta</taxon>
        <taxon>Tracheophyta</taxon>
        <taxon>Spermatophyta</taxon>
        <taxon>Magnoliopsida</taxon>
        <taxon>eudicotyledons</taxon>
        <taxon>Gunneridae</taxon>
        <taxon>Pentapetalae</taxon>
        <taxon>asterids</taxon>
        <taxon>lamiids</taxon>
        <taxon>Solanales</taxon>
        <taxon>Solanaceae</taxon>
        <taxon>Solanoideae</taxon>
        <taxon>Solaneae</taxon>
        <taxon>Solanum</taxon>
    </lineage>
</organism>
<dbReference type="AlphaFoldDB" id="A0A0V0GXD5"/>
<feature type="transmembrane region" description="Helical" evidence="1">
    <location>
        <begin position="27"/>
        <end position="49"/>
    </location>
</feature>
<sequence>MINLSGLSGRWTEKSVDILLDQRFFSIIQYNLTYMHAFSILSVVTLFAVKNLGCSGVSFLCTQWLYTIQSNLFFL</sequence>
<evidence type="ECO:0000313" key="2">
    <source>
        <dbReference type="EMBL" id="JAP12579.1"/>
    </source>
</evidence>
<reference evidence="2" key="1">
    <citation type="submission" date="2015-12" db="EMBL/GenBank/DDBJ databases">
        <title>Gene expression during late stages of embryo sac development: a critical building block for successful pollen-pistil interactions.</title>
        <authorList>
            <person name="Liu Y."/>
            <person name="Joly V."/>
            <person name="Sabar M."/>
            <person name="Matton D.P."/>
        </authorList>
    </citation>
    <scope>NUCLEOTIDE SEQUENCE</scope>
</reference>
<proteinExistence type="predicted"/>
<keyword evidence="1" id="KW-1133">Transmembrane helix</keyword>
<keyword evidence="1" id="KW-0812">Transmembrane</keyword>
<evidence type="ECO:0000256" key="1">
    <source>
        <dbReference type="SAM" id="Phobius"/>
    </source>
</evidence>
<name>A0A0V0GXD5_SOLCH</name>
<accession>A0A0V0GXD5</accession>
<keyword evidence="1" id="KW-0472">Membrane</keyword>